<dbReference type="STRING" id="1503961.SAMN05421736_103141"/>
<dbReference type="PANTHER" id="PTHR43022:SF1">
    <property type="entry name" value="PROTEIN SMF"/>
    <property type="match status" value="1"/>
</dbReference>
<dbReference type="Pfam" id="PF02481">
    <property type="entry name" value="DNA_processg_A"/>
    <property type="match status" value="1"/>
</dbReference>
<reference evidence="4" key="1">
    <citation type="submission" date="2016-10" db="EMBL/GenBank/DDBJ databases">
        <authorList>
            <person name="Varghese N."/>
            <person name="Submissions S."/>
        </authorList>
    </citation>
    <scope>NUCLEOTIDE SEQUENCE [LARGE SCALE GENOMIC DNA]</scope>
    <source>
        <strain evidence="4">SP</strain>
    </source>
</reference>
<gene>
    <name evidence="3" type="ORF">SAMN05421736_103141</name>
</gene>
<organism evidence="3 4">
    <name type="scientific">Evansella caseinilytica</name>
    <dbReference type="NCBI Taxonomy" id="1503961"/>
    <lineage>
        <taxon>Bacteria</taxon>
        <taxon>Bacillati</taxon>
        <taxon>Bacillota</taxon>
        <taxon>Bacilli</taxon>
        <taxon>Bacillales</taxon>
        <taxon>Bacillaceae</taxon>
        <taxon>Evansella</taxon>
    </lineage>
</organism>
<evidence type="ECO:0000256" key="1">
    <source>
        <dbReference type="ARBA" id="ARBA00006525"/>
    </source>
</evidence>
<name>A0A1H3M7S3_9BACI</name>
<feature type="domain" description="Smf/DprA SLOG" evidence="2">
    <location>
        <begin position="80"/>
        <end position="289"/>
    </location>
</feature>
<dbReference type="NCBIfam" id="TIGR00732">
    <property type="entry name" value="dprA"/>
    <property type="match status" value="1"/>
</dbReference>
<protein>
    <submittedName>
        <fullName evidence="3">DNA processing protein</fullName>
    </submittedName>
</protein>
<dbReference type="Proteomes" id="UP000198935">
    <property type="component" value="Unassembled WGS sequence"/>
</dbReference>
<dbReference type="EMBL" id="FNPI01000003">
    <property type="protein sequence ID" value="SDY72616.1"/>
    <property type="molecule type" value="Genomic_DNA"/>
</dbReference>
<accession>A0A1H3M7S3</accession>
<evidence type="ECO:0000259" key="2">
    <source>
        <dbReference type="Pfam" id="PF02481"/>
    </source>
</evidence>
<dbReference type="PANTHER" id="PTHR43022">
    <property type="entry name" value="PROTEIN SMF"/>
    <property type="match status" value="1"/>
</dbReference>
<proteinExistence type="inferred from homology"/>
<sequence>MQDCRDRLLHLHYCCYGRYRTIRKLYETDPGLKNIYAMSGPEIAAKLRLAPKTAATIKQLLATVNIHALKAEYERKNINYVTIFDEGYPHYLKQIYDPPWILYYKGDSRLFIQTHYLSVVGTRHPSIYIGEELQKILPPLIKKNIVIVSGLALGIDRLAHEITIASGGKTIAVLGCGLDYIYPKANSGLFRQIAHDHLLVTEYPPYTAPQKWQFPERNRIISGLSQGTFVVEANEKSGSLITSDLALQQGRDVFALPGRISNPASGGTNRLIQEGAKLVLHANDILDEYYLS</sequence>
<comment type="similarity">
    <text evidence="1">Belongs to the DprA/Smf family.</text>
</comment>
<dbReference type="OrthoDB" id="9785707at2"/>
<dbReference type="AlphaFoldDB" id="A0A1H3M7S3"/>
<evidence type="ECO:0000313" key="4">
    <source>
        <dbReference type="Proteomes" id="UP000198935"/>
    </source>
</evidence>
<dbReference type="GO" id="GO:0009294">
    <property type="term" value="P:DNA-mediated transformation"/>
    <property type="evidence" value="ECO:0007669"/>
    <property type="project" value="InterPro"/>
</dbReference>
<keyword evidence="4" id="KW-1185">Reference proteome</keyword>
<dbReference type="Gene3D" id="3.40.50.450">
    <property type="match status" value="1"/>
</dbReference>
<dbReference type="InterPro" id="IPR057666">
    <property type="entry name" value="DrpA_SLOG"/>
</dbReference>
<evidence type="ECO:0000313" key="3">
    <source>
        <dbReference type="EMBL" id="SDY72616.1"/>
    </source>
</evidence>
<dbReference type="InterPro" id="IPR003488">
    <property type="entry name" value="DprA"/>
</dbReference>
<dbReference type="SUPFAM" id="SSF102405">
    <property type="entry name" value="MCP/YpsA-like"/>
    <property type="match status" value="1"/>
</dbReference>